<dbReference type="KEGG" id="ptkz:JDV02_003648"/>
<evidence type="ECO:0000313" key="4">
    <source>
        <dbReference type="Proteomes" id="UP000829364"/>
    </source>
</evidence>
<dbReference type="Pfam" id="PF17283">
    <property type="entry name" value="Zn_ribbon_SprT"/>
    <property type="match status" value="1"/>
</dbReference>
<dbReference type="Pfam" id="PF10263">
    <property type="entry name" value="SprT-like"/>
    <property type="match status" value="1"/>
</dbReference>
<feature type="region of interest" description="Disordered" evidence="1">
    <location>
        <begin position="349"/>
        <end position="399"/>
    </location>
</feature>
<evidence type="ECO:0000313" key="3">
    <source>
        <dbReference type="EMBL" id="UNI17293.1"/>
    </source>
</evidence>
<dbReference type="Proteomes" id="UP000829364">
    <property type="component" value="Chromosome 3"/>
</dbReference>
<feature type="region of interest" description="Disordered" evidence="1">
    <location>
        <begin position="195"/>
        <end position="336"/>
    </location>
</feature>
<evidence type="ECO:0000256" key="1">
    <source>
        <dbReference type="SAM" id="MobiDB-lite"/>
    </source>
</evidence>
<dbReference type="GO" id="GO:0005634">
    <property type="term" value="C:nucleus"/>
    <property type="evidence" value="ECO:0007669"/>
    <property type="project" value="TreeGrafter"/>
</dbReference>
<dbReference type="InterPro" id="IPR006640">
    <property type="entry name" value="SprT-like_domain"/>
</dbReference>
<keyword evidence="4" id="KW-1185">Reference proteome</keyword>
<evidence type="ECO:0000259" key="2">
    <source>
        <dbReference type="SMART" id="SM00731"/>
    </source>
</evidence>
<proteinExistence type="predicted"/>
<dbReference type="GO" id="GO:0006950">
    <property type="term" value="P:response to stress"/>
    <property type="evidence" value="ECO:0007669"/>
    <property type="project" value="UniProtKB-ARBA"/>
</dbReference>
<dbReference type="SUPFAM" id="SSF47095">
    <property type="entry name" value="HMG-box"/>
    <property type="match status" value="1"/>
</dbReference>
<dbReference type="InterPro" id="IPR036910">
    <property type="entry name" value="HMG_box_dom_sf"/>
</dbReference>
<dbReference type="RefSeq" id="XP_047840774.1">
    <property type="nucleotide sequence ID" value="XM_047984799.1"/>
</dbReference>
<feature type="compositionally biased region" description="Polar residues" evidence="1">
    <location>
        <begin position="275"/>
        <end position="295"/>
    </location>
</feature>
<dbReference type="AlphaFoldDB" id="A0A9Q8QD91"/>
<dbReference type="PANTHER" id="PTHR23099">
    <property type="entry name" value="TRANSCRIPTIONAL REGULATOR"/>
    <property type="match status" value="1"/>
</dbReference>
<organism evidence="3 4">
    <name type="scientific">Purpureocillium takamizusanense</name>
    <dbReference type="NCBI Taxonomy" id="2060973"/>
    <lineage>
        <taxon>Eukaryota</taxon>
        <taxon>Fungi</taxon>
        <taxon>Dikarya</taxon>
        <taxon>Ascomycota</taxon>
        <taxon>Pezizomycotina</taxon>
        <taxon>Sordariomycetes</taxon>
        <taxon>Hypocreomycetidae</taxon>
        <taxon>Hypocreales</taxon>
        <taxon>Ophiocordycipitaceae</taxon>
        <taxon>Purpureocillium</taxon>
    </lineage>
</organism>
<feature type="compositionally biased region" description="Acidic residues" evidence="1">
    <location>
        <begin position="239"/>
        <end position="252"/>
    </location>
</feature>
<name>A0A9Q8QD91_9HYPO</name>
<dbReference type="OrthoDB" id="20772at2759"/>
<dbReference type="GeneID" id="72065605"/>
<reference evidence="3" key="1">
    <citation type="submission" date="2021-11" db="EMBL/GenBank/DDBJ databases">
        <title>Purpureocillium_takamizusanense_genome.</title>
        <authorList>
            <person name="Nguyen N.-H."/>
        </authorList>
    </citation>
    <scope>NUCLEOTIDE SEQUENCE</scope>
    <source>
        <strain evidence="3">PT3</strain>
    </source>
</reference>
<accession>A0A9Q8QD91</accession>
<gene>
    <name evidence="3" type="ORF">JDV02_003648</name>
</gene>
<feature type="region of interest" description="Disordered" evidence="1">
    <location>
        <begin position="28"/>
        <end position="52"/>
    </location>
</feature>
<feature type="compositionally biased region" description="Polar residues" evidence="1">
    <location>
        <begin position="195"/>
        <end position="208"/>
    </location>
</feature>
<dbReference type="CDD" id="cd00084">
    <property type="entry name" value="HMG-box_SF"/>
    <property type="match status" value="1"/>
</dbReference>
<feature type="domain" description="SprT-like" evidence="2">
    <location>
        <begin position="458"/>
        <end position="628"/>
    </location>
</feature>
<dbReference type="SMART" id="SM00731">
    <property type="entry name" value="SprT"/>
    <property type="match status" value="1"/>
</dbReference>
<protein>
    <recommendedName>
        <fullName evidence="2">SprT-like domain-containing protein</fullName>
    </recommendedName>
</protein>
<sequence>MARLVDCYPSSEDELPRLNVLLGRTSARKLAPMPRATPKPPPNNGLVPRTAATPSTRRVRRFRDQLTDANPLFLPWSGSQESDLAHDIRGASQVPPHSSLQGNRQMPGAVLSGGLSYAMLEDSPPPTARASRTRRRLVARLLDSDGEGGSTCDTRDNSTLLNKASRAQYGINLTNRSSRRSTPVAELVDSGNAASVTFDPASTESLSPYAQKADPDSVANDEEPSIYETAVEDSHSESESSDSDFELSDSSEDVFASPLAQGLPPIARTRRVRQAKTQENGPRSVLNARSPNMRNLKSIAAGPPSVKGKMSSPDIQAEVRQPRAASIRRSTASHESVLTRDLDALRTDFSGFSDNDEEAHSDSDDAHVPRPRTPCREVQSKGLVSPRKRDAIPKTPHRPSVDAFWNKELVDGWNEQHSPQKAPNLRLAPSPAKERREKAAEKKSFDARKVALAEDFLRQLNEKIADGKISELAKPTGGVKLIWTKTLNTTAGRANWKRETIRTKQTDGTIIAVNHMHHASIELAEKVIDDDHKLLNVLAHEFCHLANFMITGITNNPHGKEFKTWAAKCSRAFGESHGIQVTTKHTYDIDFKYTWQCSTCGSEYKRHSRSIDPQRHKCGGCKGTLIQTKPCPRKTNAGSGQGGKPTEYQTFVKEQMRIVKAENPSRPQKDVMRIVANKWAKTRGKKSMATDNAVEPSEVDLVTAQMVDLTVDNEGKDRT</sequence>
<feature type="compositionally biased region" description="Basic and acidic residues" evidence="1">
    <location>
        <begin position="358"/>
        <end position="379"/>
    </location>
</feature>
<feature type="compositionally biased region" description="Basic and acidic residues" evidence="1">
    <location>
        <begin position="432"/>
        <end position="442"/>
    </location>
</feature>
<feature type="region of interest" description="Disordered" evidence="1">
    <location>
        <begin position="414"/>
        <end position="442"/>
    </location>
</feature>
<dbReference type="PANTHER" id="PTHR23099:SF0">
    <property type="entry name" value="GERM CELL NUCLEAR ACIDIC PROTEIN"/>
    <property type="match status" value="1"/>
</dbReference>
<dbReference type="EMBL" id="CP086356">
    <property type="protein sequence ID" value="UNI17293.1"/>
    <property type="molecule type" value="Genomic_DNA"/>
</dbReference>
<dbReference type="InterPro" id="IPR035240">
    <property type="entry name" value="SprT_Zn_ribbon"/>
</dbReference>